<reference evidence="2 3" key="1">
    <citation type="submission" date="2014-10" db="EMBL/GenBank/DDBJ databases">
        <title>Draft genome of anammox bacterium scalindua brodae, obtained using differential coverage binning of sequence data from two enrichment reactors.</title>
        <authorList>
            <person name="Speth D.R."/>
            <person name="Russ L."/>
            <person name="Kartal B."/>
            <person name="Op den Camp H.J."/>
            <person name="Dutilh B.E."/>
            <person name="Jetten M.S."/>
        </authorList>
    </citation>
    <scope>NUCLEOTIDE SEQUENCE [LARGE SCALE GENOMIC DNA]</scope>
    <source>
        <strain evidence="2">RU1</strain>
    </source>
</reference>
<dbReference type="Gene3D" id="3.40.50.280">
    <property type="entry name" value="Cobalamin-binding domain"/>
    <property type="match status" value="1"/>
</dbReference>
<dbReference type="CDD" id="cd01335">
    <property type="entry name" value="Radical_SAM"/>
    <property type="match status" value="1"/>
</dbReference>
<dbReference type="PANTHER" id="PTHR42731:SF1">
    <property type="entry name" value="RADICAL SAM DOMAIN PROTEIN"/>
    <property type="match status" value="1"/>
</dbReference>
<dbReference type="InterPro" id="IPR023862">
    <property type="entry name" value="CHP03960_rSAM"/>
</dbReference>
<proteinExistence type="predicted"/>
<organism evidence="2 3">
    <name type="scientific">Candidatus Scalindua brodae</name>
    <dbReference type="NCBI Taxonomy" id="237368"/>
    <lineage>
        <taxon>Bacteria</taxon>
        <taxon>Pseudomonadati</taxon>
        <taxon>Planctomycetota</taxon>
        <taxon>Candidatus Brocadiia</taxon>
        <taxon>Candidatus Brocadiales</taxon>
        <taxon>Candidatus Scalinduaceae</taxon>
        <taxon>Candidatus Scalindua</taxon>
    </lineage>
</organism>
<dbReference type="NCBIfam" id="TIGR03960">
    <property type="entry name" value="rSAM_fuse_unch"/>
    <property type="match status" value="1"/>
</dbReference>
<dbReference type="GO" id="GO:0003824">
    <property type="term" value="F:catalytic activity"/>
    <property type="evidence" value="ECO:0007669"/>
    <property type="project" value="InterPro"/>
</dbReference>
<dbReference type="Proteomes" id="UP000030652">
    <property type="component" value="Unassembled WGS sequence"/>
</dbReference>
<dbReference type="InterPro" id="IPR045784">
    <property type="entry name" value="Radical_SAM_N2"/>
</dbReference>
<protein>
    <recommendedName>
        <fullName evidence="1">Radical SAM core domain-containing protein</fullName>
    </recommendedName>
</protein>
<dbReference type="Pfam" id="PF04055">
    <property type="entry name" value="Radical_SAM"/>
    <property type="match status" value="1"/>
</dbReference>
<dbReference type="InterPro" id="IPR007197">
    <property type="entry name" value="rSAM"/>
</dbReference>
<dbReference type="PROSITE" id="PS51918">
    <property type="entry name" value="RADICAL_SAM"/>
    <property type="match status" value="1"/>
</dbReference>
<dbReference type="AlphaFoldDB" id="A0A0B0EBB1"/>
<dbReference type="PANTHER" id="PTHR42731">
    <property type="entry name" value="SLL1084 PROTEIN"/>
    <property type="match status" value="1"/>
</dbReference>
<dbReference type="PATRIC" id="fig|237368.3.peg.3976"/>
<evidence type="ECO:0000313" key="2">
    <source>
        <dbReference type="EMBL" id="KHE90582.1"/>
    </source>
</evidence>
<dbReference type="GO" id="GO:0051536">
    <property type="term" value="F:iron-sulfur cluster binding"/>
    <property type="evidence" value="ECO:0007669"/>
    <property type="project" value="InterPro"/>
</dbReference>
<dbReference type="Pfam" id="PF19864">
    <property type="entry name" value="Radical_SAM_N2"/>
    <property type="match status" value="1"/>
</dbReference>
<dbReference type="InterPro" id="IPR023404">
    <property type="entry name" value="rSAM_horseshoe"/>
</dbReference>
<dbReference type="SFLD" id="SFLDG01082">
    <property type="entry name" value="B12-binding_domain_containing"/>
    <property type="match status" value="1"/>
</dbReference>
<evidence type="ECO:0000259" key="1">
    <source>
        <dbReference type="PROSITE" id="PS51918"/>
    </source>
</evidence>
<comment type="caution">
    <text evidence="2">The sequence shown here is derived from an EMBL/GenBank/DDBJ whole genome shotgun (WGS) entry which is preliminary data.</text>
</comment>
<name>A0A0B0EBB1_9BACT</name>
<gene>
    <name evidence="2" type="ORF">SCABRO_03689</name>
</gene>
<dbReference type="EMBL" id="JRYO01000255">
    <property type="protein sequence ID" value="KHE90582.1"/>
    <property type="molecule type" value="Genomic_DNA"/>
</dbReference>
<accession>A0A0B0EBB1</accession>
<dbReference type="Gene3D" id="3.80.30.20">
    <property type="entry name" value="tm_1862 like domain"/>
    <property type="match status" value="1"/>
</dbReference>
<feature type="domain" description="Radical SAM core" evidence="1">
    <location>
        <begin position="259"/>
        <end position="492"/>
    </location>
</feature>
<dbReference type="SFLD" id="SFLDS00029">
    <property type="entry name" value="Radical_SAM"/>
    <property type="match status" value="1"/>
</dbReference>
<evidence type="ECO:0000313" key="3">
    <source>
        <dbReference type="Proteomes" id="UP000030652"/>
    </source>
</evidence>
<dbReference type="SMART" id="SM00729">
    <property type="entry name" value="Elp3"/>
    <property type="match status" value="1"/>
</dbReference>
<dbReference type="InterPro" id="IPR058240">
    <property type="entry name" value="rSAM_sf"/>
</dbReference>
<dbReference type="eggNOG" id="COG1032">
    <property type="taxonomic scope" value="Bacteria"/>
</dbReference>
<sequence>MDDIRSYVEDKILPFVETPGQYIGEEWNSIKKDDNDIDVTIALAFPDTYAIGMSHMGMQILYGLLNERKDTACERVFAPWYDMETALREHDIPLYSLETFRPLKEFDIIGFSLQYEMSFTNVLNMLDLAKIPLKSKERAESDPLVIAGGPLALTPEPISDYIDIFFVGDGEEKLPQFIENFKALKKTENLSKKEMIVSLVKEMKNLYAPSLYDVTYDPDGVINKIEPNLPDVPPVVHGASVSNLGKAYFPEKPIIPYVQTVFDRISIEVMRGCTQGCRFCQAGMTRRPNRIRSVDKILNMSTDCYRNTGHDEISLGALSISDYPHLKDLMVRMGKAFDQEKVNIAFPSLRVSDQLVKLPSLLNTVRKSGLTLAPEAATTRLRRVINKNISNDDLFAGVKEAYKEGWSIVKLYFMVGLPTETDEDVEEIANLAYKISSLKKEVKGSYGNVNITISTFVPKAHTPFQWEPMISLERIKEIKRIIMNKIKHRRIRVKFNKPERSILEGIFARGDRRLGQVILHAWQDGCRFDSWDDNFAYDKWKIAFEKAGLDENFYLSRERREDEVLPWEHLSCGLIKEFLISERKKSFEQEFTSDCFTDDCPDCGACPRSEHYVKS</sequence>
<dbReference type="InterPro" id="IPR006638">
    <property type="entry name" value="Elp3/MiaA/NifB-like_rSAM"/>
</dbReference>
<dbReference type="SUPFAM" id="SSF102114">
    <property type="entry name" value="Radical SAM enzymes"/>
    <property type="match status" value="1"/>
</dbReference>